<feature type="region of interest" description="Disordered" evidence="1">
    <location>
        <begin position="912"/>
        <end position="933"/>
    </location>
</feature>
<feature type="region of interest" description="Disordered" evidence="1">
    <location>
        <begin position="342"/>
        <end position="363"/>
    </location>
</feature>
<dbReference type="InterPro" id="IPR036020">
    <property type="entry name" value="WW_dom_sf"/>
</dbReference>
<accession>A0A250XE38</accession>
<evidence type="ECO:0000313" key="3">
    <source>
        <dbReference type="EMBL" id="GAX81343.1"/>
    </source>
</evidence>
<feature type="region of interest" description="Disordered" evidence="1">
    <location>
        <begin position="60"/>
        <end position="148"/>
    </location>
</feature>
<dbReference type="PROSITE" id="PS50020">
    <property type="entry name" value="WW_DOMAIN_2"/>
    <property type="match status" value="2"/>
</dbReference>
<organism evidence="3 4">
    <name type="scientific">Chlamydomonas eustigma</name>
    <dbReference type="NCBI Taxonomy" id="1157962"/>
    <lineage>
        <taxon>Eukaryota</taxon>
        <taxon>Viridiplantae</taxon>
        <taxon>Chlorophyta</taxon>
        <taxon>core chlorophytes</taxon>
        <taxon>Chlorophyceae</taxon>
        <taxon>CS clade</taxon>
        <taxon>Chlamydomonadales</taxon>
        <taxon>Chlamydomonadaceae</taxon>
        <taxon>Chlamydomonas</taxon>
    </lineage>
</organism>
<dbReference type="Proteomes" id="UP000232323">
    <property type="component" value="Unassembled WGS sequence"/>
</dbReference>
<dbReference type="PROSITE" id="PS01159">
    <property type="entry name" value="WW_DOMAIN_1"/>
    <property type="match status" value="1"/>
</dbReference>
<evidence type="ECO:0000313" key="4">
    <source>
        <dbReference type="Proteomes" id="UP000232323"/>
    </source>
</evidence>
<dbReference type="OrthoDB" id="552576at2759"/>
<dbReference type="PANTHER" id="PTHR47852">
    <property type="entry name" value="OS06G0298400 PROTEIN"/>
    <property type="match status" value="1"/>
</dbReference>
<evidence type="ECO:0000256" key="1">
    <source>
        <dbReference type="SAM" id="MobiDB-lite"/>
    </source>
</evidence>
<feature type="region of interest" description="Disordered" evidence="1">
    <location>
        <begin position="302"/>
        <end position="327"/>
    </location>
</feature>
<feature type="compositionally biased region" description="Low complexity" evidence="1">
    <location>
        <begin position="108"/>
        <end position="119"/>
    </location>
</feature>
<feature type="region of interest" description="Disordered" evidence="1">
    <location>
        <begin position="192"/>
        <end position="251"/>
    </location>
</feature>
<reference evidence="3 4" key="1">
    <citation type="submission" date="2017-08" db="EMBL/GenBank/DDBJ databases">
        <title>Acidophilic green algal genome provides insights into adaptation to an acidic environment.</title>
        <authorList>
            <person name="Hirooka S."/>
            <person name="Hirose Y."/>
            <person name="Kanesaki Y."/>
            <person name="Higuchi S."/>
            <person name="Fujiwara T."/>
            <person name="Onuma R."/>
            <person name="Era A."/>
            <person name="Ohbayashi R."/>
            <person name="Uzuka A."/>
            <person name="Nozaki H."/>
            <person name="Yoshikawa H."/>
            <person name="Miyagishima S.Y."/>
        </authorList>
    </citation>
    <scope>NUCLEOTIDE SEQUENCE [LARGE SCALE GENOMIC DNA]</scope>
    <source>
        <strain evidence="3 4">NIES-2499</strain>
    </source>
</reference>
<evidence type="ECO:0000259" key="2">
    <source>
        <dbReference type="PROSITE" id="PS50020"/>
    </source>
</evidence>
<dbReference type="CDD" id="cd00201">
    <property type="entry name" value="WW"/>
    <property type="match status" value="1"/>
</dbReference>
<sequence>MNLNKSNILPVPQILEFKCRMDSVQAAIEAKKKRLWDLVKKAVQSVPASFGTTFLADEPVGTRTTNSHRDAGFKAPPGILKHEPDMKKTSAADHSSHSTEQQKYGDNALAALLGFGSDSGSDEESAEDASGNSEGKHSDSNVKALDEPPADDIDRELACFMEQLESSGLLSEEDTTASVHIMDDQVVNVSSASVSSPTNMSGAELQTTNATTTNAGKMGPGVTQSTGLSQSSTLSVDHEGGSSESLGSKSGEAEQKVLGYLAQAPRWSKVLDTGSHSIYYWHLDTNEVVWEVPEGMDPDLLLPPEDAGSTDAVKEGRSPETSDPGSKAVLSLEGVVQPGIEHLDSEARSGASSTPSETMKVELEDMEEGQLVLEPEEMEKMNTASAQTPRKEASVSVPEANNNSNGGGRVESRGEEDALRKQLLRSPQAHVAAVLESLEADVMEAGKYFMQALPSIVRMAVEAEVRRSDWAELSAVQQAAVQAGTPNQAHSWAAYEDYVSKKVISSLSALPEARQEAKSLLTRGQQEAAKQQHAKHTIRAAAAGPRHALIDQAAVEGSSQAAAAYNAYGYAGGYAHDTYGWHSHGYLYQHIPAAPYSMYTPAAYLLGAHVGGAAIIEERTLTPPPPPLPSSSQGEASTPPLPPLPSSAEAPPLPPQEFDSLGSQTDMVDAPPLPPLPPAANEEDSEDSMEIDETDDADVHHIPKDLSVNNLPPVMAVLEVPERPDTYPSEEVTSNQTLVTVPNKAQQPDPSAVPNRAQQTDPSAAQQSPAETAAAWAAAAAAAGTNGVKKRKKEDSVGGVPKKLGVKSSTAKNSKVVGGNKMAGLLNQWSSVRKDLEEEEEKLAQMEAESYDPEALERKRQREIEAWKAEQLRSGLAAENANFQPLQVDWRKRFGGGGDSSKPGKKIKAQLTNASTAQPQVPDFPKRSSTKPDLEALSVGLPAGWKAMWEKGSGDIYYENKSTKETSWDRP</sequence>
<feature type="domain" description="WW" evidence="2">
    <location>
        <begin position="939"/>
        <end position="971"/>
    </location>
</feature>
<feature type="compositionally biased region" description="Pro residues" evidence="1">
    <location>
        <begin position="639"/>
        <end position="655"/>
    </location>
</feature>
<dbReference type="SMART" id="SM00456">
    <property type="entry name" value="WW"/>
    <property type="match status" value="2"/>
</dbReference>
<protein>
    <recommendedName>
        <fullName evidence="2">WW domain-containing protein</fullName>
    </recommendedName>
</protein>
<feature type="compositionally biased region" description="Low complexity" evidence="1">
    <location>
        <begin position="762"/>
        <end position="783"/>
    </location>
</feature>
<feature type="domain" description="WW" evidence="2">
    <location>
        <begin position="267"/>
        <end position="295"/>
    </location>
</feature>
<feature type="compositionally biased region" description="Basic and acidic residues" evidence="1">
    <location>
        <begin position="924"/>
        <end position="933"/>
    </location>
</feature>
<gene>
    <name evidence="3" type="ORF">CEUSTIGMA_g8774.t1</name>
</gene>
<dbReference type="STRING" id="1157962.A0A250XE38"/>
<feature type="compositionally biased region" description="Low complexity" evidence="1">
    <location>
        <begin position="221"/>
        <end position="235"/>
    </location>
</feature>
<dbReference type="AlphaFoldDB" id="A0A250XE38"/>
<feature type="compositionally biased region" description="Basic and acidic residues" evidence="1">
    <location>
        <begin position="410"/>
        <end position="420"/>
    </location>
</feature>
<feature type="compositionally biased region" description="Polar residues" evidence="1">
    <location>
        <begin position="197"/>
        <end position="215"/>
    </location>
</feature>
<keyword evidence="4" id="KW-1185">Reference proteome</keyword>
<feature type="region of interest" description="Disordered" evidence="1">
    <location>
        <begin position="379"/>
        <end position="422"/>
    </location>
</feature>
<proteinExistence type="predicted"/>
<feature type="compositionally biased region" description="Basic and acidic residues" evidence="1">
    <location>
        <begin position="134"/>
        <end position="146"/>
    </location>
</feature>
<feature type="compositionally biased region" description="Acidic residues" evidence="1">
    <location>
        <begin position="681"/>
        <end position="692"/>
    </location>
</feature>
<feature type="compositionally biased region" description="Basic and acidic residues" evidence="1">
    <location>
        <begin position="80"/>
        <end position="97"/>
    </location>
</feature>
<feature type="compositionally biased region" description="Polar residues" evidence="1">
    <location>
        <begin position="731"/>
        <end position="749"/>
    </location>
</feature>
<dbReference type="EMBL" id="BEGY01000064">
    <property type="protein sequence ID" value="GAX81343.1"/>
    <property type="molecule type" value="Genomic_DNA"/>
</dbReference>
<comment type="caution">
    <text evidence="3">The sequence shown here is derived from an EMBL/GenBank/DDBJ whole genome shotgun (WGS) entry which is preliminary data.</text>
</comment>
<name>A0A250XE38_9CHLO</name>
<dbReference type="Pfam" id="PF00397">
    <property type="entry name" value="WW"/>
    <property type="match status" value="1"/>
</dbReference>
<feature type="region of interest" description="Disordered" evidence="1">
    <location>
        <begin position="719"/>
        <end position="816"/>
    </location>
</feature>
<dbReference type="InterPro" id="IPR001202">
    <property type="entry name" value="WW_dom"/>
</dbReference>
<feature type="region of interest" description="Disordered" evidence="1">
    <location>
        <begin position="619"/>
        <end position="692"/>
    </location>
</feature>
<dbReference type="SUPFAM" id="SSF51045">
    <property type="entry name" value="WW domain"/>
    <property type="match status" value="1"/>
</dbReference>
<dbReference type="Gene3D" id="2.20.70.10">
    <property type="match status" value="2"/>
</dbReference>
<dbReference type="PANTHER" id="PTHR47852:SF2">
    <property type="entry name" value="WW DOMAIN-CONTAINING PROTEIN"/>
    <property type="match status" value="1"/>
</dbReference>